<evidence type="ECO:0000256" key="1">
    <source>
        <dbReference type="SAM" id="Coils"/>
    </source>
</evidence>
<dbReference type="SUPFAM" id="SSF53098">
    <property type="entry name" value="Ribonuclease H-like"/>
    <property type="match status" value="2"/>
</dbReference>
<organism evidence="4">
    <name type="scientific">Fagus sylvatica</name>
    <name type="common">Beechnut</name>
    <dbReference type="NCBI Taxonomy" id="28930"/>
    <lineage>
        <taxon>Eukaryota</taxon>
        <taxon>Viridiplantae</taxon>
        <taxon>Streptophyta</taxon>
        <taxon>Embryophyta</taxon>
        <taxon>Tracheophyta</taxon>
        <taxon>Spermatophyta</taxon>
        <taxon>Magnoliopsida</taxon>
        <taxon>eudicotyledons</taxon>
        <taxon>Gunneridae</taxon>
        <taxon>Pentapetalae</taxon>
        <taxon>rosids</taxon>
        <taxon>fabids</taxon>
        <taxon>Fagales</taxon>
        <taxon>Fagaceae</taxon>
        <taxon>Fagus</taxon>
    </lineage>
</organism>
<dbReference type="Gene3D" id="3.30.420.10">
    <property type="entry name" value="Ribonuclease H-like superfamily/Ribonuclease H"/>
    <property type="match status" value="2"/>
</dbReference>
<feature type="compositionally biased region" description="Polar residues" evidence="2">
    <location>
        <begin position="30"/>
        <end position="40"/>
    </location>
</feature>
<dbReference type="CDD" id="cd09279">
    <property type="entry name" value="RNase_HI_like"/>
    <property type="match status" value="1"/>
</dbReference>
<evidence type="ECO:0000259" key="3">
    <source>
        <dbReference type="Pfam" id="PF13456"/>
    </source>
</evidence>
<keyword evidence="1" id="KW-0175">Coiled coil</keyword>
<feature type="region of interest" description="Disordered" evidence="2">
    <location>
        <begin position="346"/>
        <end position="382"/>
    </location>
</feature>
<accession>A0A2N9HIA7</accession>
<evidence type="ECO:0000256" key="2">
    <source>
        <dbReference type="SAM" id="MobiDB-lite"/>
    </source>
</evidence>
<dbReference type="AlphaFoldDB" id="A0A2N9HIA7"/>
<dbReference type="Gene3D" id="3.10.10.10">
    <property type="entry name" value="HIV Type 1 Reverse Transcriptase, subunit A, domain 1"/>
    <property type="match status" value="1"/>
</dbReference>
<dbReference type="InterPro" id="IPR036397">
    <property type="entry name" value="RNaseH_sf"/>
</dbReference>
<dbReference type="SUPFAM" id="SSF56672">
    <property type="entry name" value="DNA/RNA polymerases"/>
    <property type="match status" value="1"/>
</dbReference>
<feature type="region of interest" description="Disordered" evidence="2">
    <location>
        <begin position="133"/>
        <end position="154"/>
    </location>
</feature>
<reference evidence="4" key="1">
    <citation type="submission" date="2018-02" db="EMBL/GenBank/DDBJ databases">
        <authorList>
            <person name="Cohen D.B."/>
            <person name="Kent A.D."/>
        </authorList>
    </citation>
    <scope>NUCLEOTIDE SEQUENCE</scope>
</reference>
<gene>
    <name evidence="4" type="ORF">FSB_LOCUS39547</name>
</gene>
<dbReference type="Pfam" id="PF13456">
    <property type="entry name" value="RVT_3"/>
    <property type="match status" value="1"/>
</dbReference>
<feature type="domain" description="RNase H type-1" evidence="3">
    <location>
        <begin position="645"/>
        <end position="744"/>
    </location>
</feature>
<feature type="region of interest" description="Disordered" evidence="2">
    <location>
        <begin position="1"/>
        <end position="71"/>
    </location>
</feature>
<evidence type="ECO:0000313" key="4">
    <source>
        <dbReference type="EMBL" id="SPD11665.1"/>
    </source>
</evidence>
<sequence length="921" mass="102512">MSRSVPTPLKPAEFPARQASGPSRPEANELNGTRRASTEVTPRRARRSLNFSSSTKSRANDSERKKKVRRGEQEAVWKALDLVSSSPFSDEIERARLPERFTAPQLEVYNGRTDPVAHIEQFVRVEEDGGNTSAVLPEVPVRPPNLRSQGPNRPSFQRHLRVPTNYASAVLQGFSRQCSKEPIYWILDKIKGQPFFIWPPKLVSFMLFIIPPALPFCQHLSGSDIQKAAHLRRSFGIMDYAHLYVDILFGKSWLLRPSINNPVGENYTSCIGWADQSSNRVHSHPWLLAIQCNHGKRLAASDESCPIQLCTKKLRFPTEDGIMEVNGDQVAAKQCVLAAINRKGPGGTNIPTKGRVDCSPHGVPRGLPPNSNDPVRPRRRRPLSTPKGIYCYRVMPFGLKNAGATYQRMVTGMFGHSDREDCGGFSSGKFLGHMVSYNGVEANSDQISALLNLEPPKDAKAGSASYWDDCCTWSVYFSVGEEVSSVLFGFWERKGSFCGMKIVSAAFQKNKRLIFLPLLASQSPARENLSSSIWLFQSMPVSAVLVRETHEGQKPVFFASTMTVLTDLPLKVLLHSLDFFGQVTRWGVHLGSLGVEYKSRTSIKGQVLTDFVTEFQGKGGNSESTNISSPHIEEGSLGMENSFVDGASNMRGAGAGAILVSPEGLILEQAVRLGFLASNNEAEYEALLIGLRSAIRLGADHLQVFCDSQLVVNHISGEYLARDEWMLPYLSIVKSLLSKFDFVQGFCSDLGIRNFFSSPAYPQANGQAEVSNKVILDGIKKRLEEAKGRWVEELSSVMWTHRTTRRRSTWETPFALAYGVEAVIPLEVGLPTTRTTEFDAEENEDNLRKDLNLLEEKRDMATIRLASYQHQMKRGYDKNIRPKSFQVGDLVLWKVVANTKNPNDGKLGPNWEGLYKVTSFA</sequence>
<dbReference type="PANTHER" id="PTHR48475">
    <property type="entry name" value="RIBONUCLEASE H"/>
    <property type="match status" value="1"/>
</dbReference>
<dbReference type="EMBL" id="OIVN01003496">
    <property type="protein sequence ID" value="SPD11665.1"/>
    <property type="molecule type" value="Genomic_DNA"/>
</dbReference>
<dbReference type="InterPro" id="IPR012337">
    <property type="entry name" value="RNaseH-like_sf"/>
</dbReference>
<feature type="coiled-coil region" evidence="1">
    <location>
        <begin position="837"/>
        <end position="871"/>
    </location>
</feature>
<dbReference type="PANTHER" id="PTHR48475:SF2">
    <property type="entry name" value="RIBONUCLEASE H"/>
    <property type="match status" value="1"/>
</dbReference>
<dbReference type="InterPro" id="IPR002156">
    <property type="entry name" value="RNaseH_domain"/>
</dbReference>
<dbReference type="GO" id="GO:0004523">
    <property type="term" value="F:RNA-DNA hybrid ribonuclease activity"/>
    <property type="evidence" value="ECO:0007669"/>
    <property type="project" value="InterPro"/>
</dbReference>
<proteinExistence type="predicted"/>
<protein>
    <recommendedName>
        <fullName evidence="3">RNase H type-1 domain-containing protein</fullName>
    </recommendedName>
</protein>
<dbReference type="GO" id="GO:0003676">
    <property type="term" value="F:nucleic acid binding"/>
    <property type="evidence" value="ECO:0007669"/>
    <property type="project" value="InterPro"/>
</dbReference>
<name>A0A2N9HIA7_FAGSY</name>
<dbReference type="InterPro" id="IPR043502">
    <property type="entry name" value="DNA/RNA_pol_sf"/>
</dbReference>
<feature type="compositionally biased region" description="Basic and acidic residues" evidence="2">
    <location>
        <begin position="58"/>
        <end position="71"/>
    </location>
</feature>